<comment type="function">
    <text evidence="17">Catalyzes the conjugation of the 1'-hydroxyl group of D-myo-inositol-3-phosphate (also named L-myo-inositol-1-phosphate) with a lipid tail of cytidine diphosphate diacylglycerol (CDP-DAG), forming phosphatidylinositol phosphate (PIP) and CMP. PIP is a precursor of phosphatidylinositol (PI) which is an essential lipid required for cell wall formation.</text>
</comment>
<dbReference type="Gene3D" id="1.20.120.1760">
    <property type="match status" value="1"/>
</dbReference>
<feature type="binding site" evidence="17">
    <location>
        <begin position="32"/>
        <end position="35"/>
    </location>
    <ligand>
        <name>a CDP-1,2-diacyl-sn-glycerol</name>
        <dbReference type="ChEBI" id="CHEBI:58332"/>
    </ligand>
</feature>
<organism evidence="19 20">
    <name type="scientific">Hamadaea flava</name>
    <dbReference type="NCBI Taxonomy" id="1742688"/>
    <lineage>
        <taxon>Bacteria</taxon>
        <taxon>Bacillati</taxon>
        <taxon>Actinomycetota</taxon>
        <taxon>Actinomycetes</taxon>
        <taxon>Micromonosporales</taxon>
        <taxon>Micromonosporaceae</taxon>
        <taxon>Hamadaea</taxon>
    </lineage>
</organism>
<comment type="similarity">
    <text evidence="4 17 18">Belongs to the CDP-alcohol phosphatidyltransferase class-I family.</text>
</comment>
<dbReference type="PROSITE" id="PS00379">
    <property type="entry name" value="CDP_ALCOHOL_P_TRANSF"/>
    <property type="match status" value="1"/>
</dbReference>
<keyword evidence="9 17" id="KW-0479">Metal-binding</keyword>
<evidence type="ECO:0000256" key="5">
    <source>
        <dbReference type="ARBA" id="ARBA00011738"/>
    </source>
</evidence>
<comment type="catalytic activity">
    <reaction evidence="13 17">
        <text>1,2-di-(9Z-octadecenoyl)-sn-glycero-3-cytidine-5'-diphosphate + 1D-myo-inositol 3-phosphate = 1,2-di-(9Z-octadecenoyl)-sn-glycero-3-phospho-(1D-myo-inositol-3-phosphate) + CMP + H(+)</text>
        <dbReference type="Rhea" id="RHEA:61216"/>
        <dbReference type="ChEBI" id="CHEBI:15378"/>
        <dbReference type="ChEBI" id="CHEBI:58401"/>
        <dbReference type="ChEBI" id="CHEBI:60377"/>
        <dbReference type="ChEBI" id="CHEBI:85356"/>
        <dbReference type="ChEBI" id="CHEBI:144472"/>
    </reaction>
</comment>
<dbReference type="Proteomes" id="UP001595816">
    <property type="component" value="Unassembled WGS sequence"/>
</dbReference>
<keyword evidence="7 17" id="KW-0808">Transferase</keyword>
<name>A0ABV8LSX2_9ACTN</name>
<keyword evidence="20" id="KW-1185">Reference proteome</keyword>
<dbReference type="InterPro" id="IPR044268">
    <property type="entry name" value="PIP_synthase_PgsA1"/>
</dbReference>
<keyword evidence="17" id="KW-0594">Phospholipid biosynthesis</keyword>
<evidence type="ECO:0000313" key="19">
    <source>
        <dbReference type="EMBL" id="MFC4132944.1"/>
    </source>
</evidence>
<keyword evidence="6 17" id="KW-1003">Cell membrane</keyword>
<evidence type="ECO:0000256" key="17">
    <source>
        <dbReference type="HAMAP-Rule" id="MF_02241"/>
    </source>
</evidence>
<accession>A0ABV8LSX2</accession>
<evidence type="ECO:0000256" key="8">
    <source>
        <dbReference type="ARBA" id="ARBA00022692"/>
    </source>
</evidence>
<dbReference type="HAMAP" id="MF_02241">
    <property type="entry name" value="PIP_synthase"/>
    <property type="match status" value="1"/>
</dbReference>
<comment type="caution">
    <text evidence="17">Lacks conserved residue(s) required for the propagation of feature annotation.</text>
</comment>
<keyword evidence="12 17" id="KW-0472">Membrane</keyword>
<evidence type="ECO:0000256" key="6">
    <source>
        <dbReference type="ARBA" id="ARBA00022475"/>
    </source>
</evidence>
<reference evidence="20" key="1">
    <citation type="journal article" date="2019" name="Int. J. Syst. Evol. Microbiol.">
        <title>The Global Catalogue of Microorganisms (GCM) 10K type strain sequencing project: providing services to taxonomists for standard genome sequencing and annotation.</title>
        <authorList>
            <consortium name="The Broad Institute Genomics Platform"/>
            <consortium name="The Broad Institute Genome Sequencing Center for Infectious Disease"/>
            <person name="Wu L."/>
            <person name="Ma J."/>
        </authorList>
    </citation>
    <scope>NUCLEOTIDE SEQUENCE [LARGE SCALE GENOMIC DNA]</scope>
    <source>
        <strain evidence="20">CGMCC 4.7289</strain>
    </source>
</reference>
<evidence type="ECO:0000256" key="1">
    <source>
        <dbReference type="ARBA" id="ARBA00004651"/>
    </source>
</evidence>
<dbReference type="RefSeq" id="WP_253752175.1">
    <property type="nucleotide sequence ID" value="NZ_JAMZDZ010000001.1"/>
</dbReference>
<keyword evidence="17" id="KW-1208">Phospholipid metabolism</keyword>
<feature type="binding site" evidence="17">
    <location>
        <position position="72"/>
    </location>
    <ligand>
        <name>Mg(2+)</name>
        <dbReference type="ChEBI" id="CHEBI:18420"/>
        <label>1</label>
    </ligand>
</feature>
<dbReference type="EC" id="2.7.8.-" evidence="17"/>
<evidence type="ECO:0000256" key="14">
    <source>
        <dbReference type="ARBA" id="ARBA00024082"/>
    </source>
</evidence>
<evidence type="ECO:0000256" key="11">
    <source>
        <dbReference type="ARBA" id="ARBA00022989"/>
    </source>
</evidence>
<keyword evidence="17" id="KW-0443">Lipid metabolism</keyword>
<evidence type="ECO:0000256" key="12">
    <source>
        <dbReference type="ARBA" id="ARBA00023136"/>
    </source>
</evidence>
<comment type="pathway">
    <text evidence="3">Lipid metabolism.</text>
</comment>
<feature type="transmembrane region" description="Helical" evidence="17">
    <location>
        <begin position="24"/>
        <end position="49"/>
    </location>
</feature>
<evidence type="ECO:0000256" key="10">
    <source>
        <dbReference type="ARBA" id="ARBA00022842"/>
    </source>
</evidence>
<dbReference type="NCBIfam" id="NF045883">
    <property type="entry name" value="PIPSynth"/>
    <property type="match status" value="1"/>
</dbReference>
<evidence type="ECO:0000256" key="18">
    <source>
        <dbReference type="RuleBase" id="RU003750"/>
    </source>
</evidence>
<feature type="binding site" evidence="17">
    <location>
        <position position="73"/>
    </location>
    <ligand>
        <name>a CDP-1,2-diacyl-sn-glycerol</name>
        <dbReference type="ChEBI" id="CHEBI:58332"/>
    </ligand>
</feature>
<keyword evidence="10 17" id="KW-0460">Magnesium</keyword>
<feature type="binding site" evidence="17">
    <location>
        <position position="90"/>
    </location>
    <ligand>
        <name>Mg(2+)</name>
        <dbReference type="ChEBI" id="CHEBI:18420"/>
        <label>1</label>
    </ligand>
</feature>
<feature type="binding site" evidence="17">
    <location>
        <position position="90"/>
    </location>
    <ligand>
        <name>Mg(2+)</name>
        <dbReference type="ChEBI" id="CHEBI:18420"/>
        <label>2</label>
    </ligand>
</feature>
<keyword evidence="11 17" id="KW-1133">Transmembrane helix</keyword>
<sequence length="214" mass="22119">MAKIFSVTIKSATVRLFDPLIRALLRLGVTANVVTVIGTLGVGVGALGFATRGHLVAAVVIVTLSALTDVVDGALARAQRKPGRFGALLDSTMDRVADGMVFASLAYLYRDETPTLVAVLICLVAGQVVSYVKARAEGLGLDANVGLVERAERLISIGVGGLLTAAGVGWGLPAALWLLAAGSIFTVGQRMVQAARSDRQQLADQRAAGRQGPA</sequence>
<evidence type="ECO:0000256" key="4">
    <source>
        <dbReference type="ARBA" id="ARBA00010441"/>
    </source>
</evidence>
<feature type="binding site" evidence="17">
    <location>
        <position position="69"/>
    </location>
    <ligand>
        <name>Mg(2+)</name>
        <dbReference type="ChEBI" id="CHEBI:18420"/>
        <label>2</label>
    </ligand>
</feature>
<dbReference type="GO" id="GO:0016740">
    <property type="term" value="F:transferase activity"/>
    <property type="evidence" value="ECO:0007669"/>
    <property type="project" value="UniProtKB-KW"/>
</dbReference>
<feature type="binding site" evidence="17">
    <location>
        <position position="69"/>
    </location>
    <ligand>
        <name>Mg(2+)</name>
        <dbReference type="ChEBI" id="CHEBI:18420"/>
        <label>1</label>
    </ligand>
</feature>
<comment type="subunit">
    <text evidence="5 17">Homodimer.</text>
</comment>
<comment type="subcellular location">
    <subcellularLocation>
        <location evidence="1 17">Cell membrane</location>
        <topology evidence="1 17">Multi-pass membrane protein</topology>
    </subcellularLocation>
</comment>
<dbReference type="InterPro" id="IPR043130">
    <property type="entry name" value="CDP-OH_PTrfase_TM_dom"/>
</dbReference>
<feature type="active site" description="Proton acceptor" evidence="17">
    <location>
        <position position="94"/>
    </location>
</feature>
<keyword evidence="8 17" id="KW-0812">Transmembrane</keyword>
<feature type="transmembrane region" description="Helical" evidence="17">
    <location>
        <begin position="55"/>
        <end position="75"/>
    </location>
</feature>
<evidence type="ECO:0000256" key="15">
    <source>
        <dbReference type="ARBA" id="ARBA00033137"/>
    </source>
</evidence>
<dbReference type="InterPro" id="IPR048254">
    <property type="entry name" value="CDP_ALCOHOL_P_TRANSF_CS"/>
</dbReference>
<protein>
    <recommendedName>
        <fullName evidence="14 17">Phosphatidylinositol phosphate synthase</fullName>
        <shortName evidence="17">PIP synthase</shortName>
        <ecNumber evidence="17">2.7.8.-</ecNumber>
    </recommendedName>
    <alternativeName>
        <fullName evidence="15 17">CDP-diacylglycerol--D-myo-inositol-3-phosphate 3-phosphatidyltransferase</fullName>
    </alternativeName>
</protein>
<evidence type="ECO:0000313" key="20">
    <source>
        <dbReference type="Proteomes" id="UP001595816"/>
    </source>
</evidence>
<evidence type="ECO:0000256" key="16">
    <source>
        <dbReference type="ARBA" id="ARBA00048865"/>
    </source>
</evidence>
<comment type="catalytic activity">
    <reaction evidence="16 17">
        <text>a CDP-1,2-diacyl-sn-glycerol + 1D-myo-inositol 3-phosphate = a 1,2-diacyl-sn-glycero-3-phospho-(1D-myo-inositol-3-phosphate) + CMP + H(+)</text>
        <dbReference type="Rhea" id="RHEA:60504"/>
        <dbReference type="ChEBI" id="CHEBI:15378"/>
        <dbReference type="ChEBI" id="CHEBI:58088"/>
        <dbReference type="ChEBI" id="CHEBI:58332"/>
        <dbReference type="ChEBI" id="CHEBI:58401"/>
        <dbReference type="ChEBI" id="CHEBI:60377"/>
    </reaction>
</comment>
<gene>
    <name evidence="19" type="primary">pgsA</name>
    <name evidence="19" type="ORF">ACFOZ4_20225</name>
</gene>
<evidence type="ECO:0000256" key="13">
    <source>
        <dbReference type="ARBA" id="ARBA00023935"/>
    </source>
</evidence>
<comment type="caution">
    <text evidence="19">The sequence shown here is derived from an EMBL/GenBank/DDBJ whole genome shotgun (WGS) entry which is preliminary data.</text>
</comment>
<feature type="transmembrane region" description="Helical" evidence="17">
    <location>
        <begin position="154"/>
        <end position="187"/>
    </location>
</feature>
<dbReference type="Pfam" id="PF01066">
    <property type="entry name" value="CDP-OH_P_transf"/>
    <property type="match status" value="1"/>
</dbReference>
<keyword evidence="17" id="KW-0444">Lipid biosynthesis</keyword>
<evidence type="ECO:0000256" key="3">
    <source>
        <dbReference type="ARBA" id="ARBA00005189"/>
    </source>
</evidence>
<evidence type="ECO:0000256" key="7">
    <source>
        <dbReference type="ARBA" id="ARBA00022679"/>
    </source>
</evidence>
<comment type="cofactor">
    <cofactor evidence="17">
        <name>Mg(2+)</name>
        <dbReference type="ChEBI" id="CHEBI:18420"/>
    </cofactor>
    <text evidence="17">Contains a di-nuclear catalytic Mg(2+) center.</text>
</comment>
<dbReference type="EMBL" id="JBHSAY010000009">
    <property type="protein sequence ID" value="MFC4132944.1"/>
    <property type="molecule type" value="Genomic_DNA"/>
</dbReference>
<evidence type="ECO:0000256" key="2">
    <source>
        <dbReference type="ARBA" id="ARBA00004805"/>
    </source>
</evidence>
<comment type="pathway">
    <text evidence="2 17">Phospholipid metabolism; phosphatidylinositol phosphate biosynthesis.</text>
</comment>
<evidence type="ECO:0000256" key="9">
    <source>
        <dbReference type="ARBA" id="ARBA00022723"/>
    </source>
</evidence>
<proteinExistence type="inferred from homology"/>
<dbReference type="InterPro" id="IPR000462">
    <property type="entry name" value="CDP-OH_P_trans"/>
</dbReference>
<feature type="binding site" evidence="17">
    <location>
        <position position="77"/>
    </location>
    <ligand>
        <name>a CDP-1,2-diacyl-sn-glycerol</name>
        <dbReference type="ChEBI" id="CHEBI:58332"/>
    </ligand>
</feature>
<feature type="binding site" evidence="17">
    <location>
        <position position="94"/>
    </location>
    <ligand>
        <name>Mg(2+)</name>
        <dbReference type="ChEBI" id="CHEBI:18420"/>
        <label>2</label>
    </ligand>
</feature>